<evidence type="ECO:0000313" key="16">
    <source>
        <dbReference type="Proteomes" id="UP000199584"/>
    </source>
</evidence>
<dbReference type="NCBIfam" id="TIGR00563">
    <property type="entry name" value="rsmB"/>
    <property type="match status" value="1"/>
</dbReference>
<accession>A0A1I6DJ96</accession>
<keyword evidence="5" id="KW-0698">rRNA processing</keyword>
<reference evidence="16" key="1">
    <citation type="submission" date="2016-10" db="EMBL/GenBank/DDBJ databases">
        <authorList>
            <person name="Varghese N."/>
            <person name="Submissions S."/>
        </authorList>
    </citation>
    <scope>NUCLEOTIDE SEQUENCE [LARGE SCALE GENOMIC DNA]</scope>
    <source>
        <strain evidence="16">DSM 3669</strain>
    </source>
</reference>
<feature type="domain" description="SAM-dependent MTase RsmB/NOP-type" evidence="14">
    <location>
        <begin position="174"/>
        <end position="451"/>
    </location>
</feature>
<dbReference type="InterPro" id="IPR006027">
    <property type="entry name" value="NusB_RsmB_TIM44"/>
</dbReference>
<keyword evidence="8 13" id="KW-0949">S-adenosyl-L-methionine</keyword>
<dbReference type="PRINTS" id="PR02008">
    <property type="entry name" value="RCMTFAMILY"/>
</dbReference>
<dbReference type="InterPro" id="IPR049560">
    <property type="entry name" value="MeTrfase_RsmB-F_NOP2_cat"/>
</dbReference>
<dbReference type="Pfam" id="PF22458">
    <property type="entry name" value="RsmF-B_ferredox"/>
    <property type="match status" value="1"/>
</dbReference>
<proteinExistence type="inferred from homology"/>
<dbReference type="GO" id="GO:0006355">
    <property type="term" value="P:regulation of DNA-templated transcription"/>
    <property type="evidence" value="ECO:0007669"/>
    <property type="project" value="InterPro"/>
</dbReference>
<dbReference type="InterPro" id="IPR011023">
    <property type="entry name" value="Nop2p"/>
</dbReference>
<evidence type="ECO:0000256" key="4">
    <source>
        <dbReference type="ARBA" id="ARBA00022490"/>
    </source>
</evidence>
<evidence type="ECO:0000256" key="10">
    <source>
        <dbReference type="ARBA" id="ARBA00030399"/>
    </source>
</evidence>
<comment type="catalytic activity">
    <reaction evidence="12">
        <text>cytidine(967) in 16S rRNA + S-adenosyl-L-methionine = 5-methylcytidine(967) in 16S rRNA + S-adenosyl-L-homocysteine + H(+)</text>
        <dbReference type="Rhea" id="RHEA:42748"/>
        <dbReference type="Rhea" id="RHEA-COMP:10219"/>
        <dbReference type="Rhea" id="RHEA-COMP:10220"/>
        <dbReference type="ChEBI" id="CHEBI:15378"/>
        <dbReference type="ChEBI" id="CHEBI:57856"/>
        <dbReference type="ChEBI" id="CHEBI:59789"/>
        <dbReference type="ChEBI" id="CHEBI:74483"/>
        <dbReference type="ChEBI" id="CHEBI:82748"/>
        <dbReference type="EC" id="2.1.1.176"/>
    </reaction>
</comment>
<feature type="binding site" evidence="13">
    <location>
        <begin position="264"/>
        <end position="270"/>
    </location>
    <ligand>
        <name>S-adenosyl-L-methionine</name>
        <dbReference type="ChEBI" id="CHEBI:59789"/>
    </ligand>
</feature>
<organism evidence="15 16">
    <name type="scientific">Desulfoscipio geothermicus DSM 3669</name>
    <dbReference type="NCBI Taxonomy" id="1121426"/>
    <lineage>
        <taxon>Bacteria</taxon>
        <taxon>Bacillati</taxon>
        <taxon>Bacillota</taxon>
        <taxon>Clostridia</taxon>
        <taxon>Eubacteriales</taxon>
        <taxon>Desulfallaceae</taxon>
        <taxon>Desulfoscipio</taxon>
    </lineage>
</organism>
<feature type="binding site" evidence="13">
    <location>
        <position position="288"/>
    </location>
    <ligand>
        <name>S-adenosyl-L-methionine</name>
        <dbReference type="ChEBI" id="CHEBI:59789"/>
    </ligand>
</feature>
<sequence>MTKKTSARESALQVLINVDEREAYANLALGAVLEKSDMNKLDRAFTTELVYGTLRTLNTLDWALGRYLRRPLPGLSTAVRNILRLGAYQILFMDRVPDAAAVNEAANLARRNGHAGIVKFVNGVLRNLARGKDNLPYPDPGKEPVKYIALRYSHPGWLVRRWLEEFGYEQTAALCGANNRPAPNTVRVNTLKINTGELSARLESCGVKTLKGRYAEDCLQLEGFVSLGRLALFQEGLFQAQDESSILVGQAVRPAPGSRVIDVASAPGGKATHLAQIMQNRGEILALDVHEHKIKLIKENCRRLGVEIVRVLLADARRLPEEYTGWADYVLVDAPCSGLGVLRRRPDARWRKGEEQIKELVTLQAQILAAAAVALKPGGVLVYSTCTITREENLGQVESFLRRHRDFRAEPLTGLLPDSLDHAGTMSRGYLQILPHQHGLDGFFIARLKKQSGT</sequence>
<evidence type="ECO:0000256" key="13">
    <source>
        <dbReference type="PROSITE-ProRule" id="PRU01023"/>
    </source>
</evidence>
<dbReference type="PANTHER" id="PTHR22807">
    <property type="entry name" value="NOP2 YEAST -RELATED NOL1/NOP2/FMU SUN DOMAIN-CONTAINING"/>
    <property type="match status" value="1"/>
</dbReference>
<dbReference type="STRING" id="39060.SAMN05660706_11237"/>
<comment type="similarity">
    <text evidence="13">Belongs to the class I-like SAM-binding methyltransferase superfamily. RsmB/NOP family.</text>
</comment>
<evidence type="ECO:0000256" key="6">
    <source>
        <dbReference type="ARBA" id="ARBA00022603"/>
    </source>
</evidence>
<dbReference type="FunFam" id="3.40.50.150:FF:000257">
    <property type="entry name" value="16S rRNA methyltransferase"/>
    <property type="match status" value="1"/>
</dbReference>
<evidence type="ECO:0000256" key="5">
    <source>
        <dbReference type="ARBA" id="ARBA00022552"/>
    </source>
</evidence>
<evidence type="ECO:0000313" key="15">
    <source>
        <dbReference type="EMBL" id="SFR05509.1"/>
    </source>
</evidence>
<dbReference type="AlphaFoldDB" id="A0A1I6DJ96"/>
<evidence type="ECO:0000256" key="8">
    <source>
        <dbReference type="ARBA" id="ARBA00022691"/>
    </source>
</evidence>
<comment type="subcellular location">
    <subcellularLocation>
        <location evidence="2">Cytoplasm</location>
    </subcellularLocation>
</comment>
<dbReference type="RefSeq" id="WP_092483084.1">
    <property type="nucleotide sequence ID" value="NZ_FOYM01000012.1"/>
</dbReference>
<dbReference type="SUPFAM" id="SSF53335">
    <property type="entry name" value="S-adenosyl-L-methionine-dependent methyltransferases"/>
    <property type="match status" value="1"/>
</dbReference>
<dbReference type="FunFam" id="1.10.940.10:FF:000006">
    <property type="entry name" value="16S rRNA (Cytosine(967)-C(5))-methyltransferase RsmB"/>
    <property type="match status" value="1"/>
</dbReference>
<name>A0A1I6DJ96_9FIRM</name>
<evidence type="ECO:0000256" key="9">
    <source>
        <dbReference type="ARBA" id="ARBA00022884"/>
    </source>
</evidence>
<dbReference type="PANTHER" id="PTHR22807:SF53">
    <property type="entry name" value="RIBOSOMAL RNA SMALL SUBUNIT METHYLTRANSFERASE B-RELATED"/>
    <property type="match status" value="1"/>
</dbReference>
<dbReference type="GO" id="GO:0003723">
    <property type="term" value="F:RNA binding"/>
    <property type="evidence" value="ECO:0007669"/>
    <property type="project" value="UniProtKB-UniRule"/>
</dbReference>
<dbReference type="InterPro" id="IPR004573">
    <property type="entry name" value="rRNA_ssu_MeTfrase_B"/>
</dbReference>
<dbReference type="InterPro" id="IPR029063">
    <property type="entry name" value="SAM-dependent_MTases_sf"/>
</dbReference>
<dbReference type="NCBIfam" id="NF011494">
    <property type="entry name" value="PRK14902.1"/>
    <property type="match status" value="1"/>
</dbReference>
<dbReference type="Gene3D" id="1.10.940.10">
    <property type="entry name" value="NusB-like"/>
    <property type="match status" value="1"/>
</dbReference>
<dbReference type="Gene3D" id="3.30.70.1170">
    <property type="entry name" value="Sun protein, domain 3"/>
    <property type="match status" value="1"/>
</dbReference>
<evidence type="ECO:0000256" key="3">
    <source>
        <dbReference type="ARBA" id="ARBA00012140"/>
    </source>
</evidence>
<keyword evidence="4" id="KW-0963">Cytoplasm</keyword>
<keyword evidence="6 13" id="KW-0489">Methyltransferase</keyword>
<dbReference type="SUPFAM" id="SSF48013">
    <property type="entry name" value="NusB-like"/>
    <property type="match status" value="1"/>
</dbReference>
<evidence type="ECO:0000259" key="14">
    <source>
        <dbReference type="PROSITE" id="PS51686"/>
    </source>
</evidence>
<dbReference type="Gene3D" id="3.40.50.150">
    <property type="entry name" value="Vaccinia Virus protein VP39"/>
    <property type="match status" value="1"/>
</dbReference>
<dbReference type="EC" id="2.1.1.176" evidence="3"/>
<keyword evidence="7 13" id="KW-0808">Transferase</keyword>
<evidence type="ECO:0000256" key="7">
    <source>
        <dbReference type="ARBA" id="ARBA00022679"/>
    </source>
</evidence>
<dbReference type="OrthoDB" id="9810297at2"/>
<keyword evidence="16" id="KW-1185">Reference proteome</keyword>
<feature type="active site" description="Nucleophile" evidence="13">
    <location>
        <position position="386"/>
    </location>
</feature>
<dbReference type="GO" id="GO:0005737">
    <property type="term" value="C:cytoplasm"/>
    <property type="evidence" value="ECO:0007669"/>
    <property type="project" value="UniProtKB-SubCell"/>
</dbReference>
<dbReference type="CDD" id="cd02440">
    <property type="entry name" value="AdoMet_MTases"/>
    <property type="match status" value="1"/>
</dbReference>
<dbReference type="PROSITE" id="PS51686">
    <property type="entry name" value="SAM_MT_RSMB_NOP"/>
    <property type="match status" value="1"/>
</dbReference>
<feature type="binding site" evidence="13">
    <location>
        <position position="333"/>
    </location>
    <ligand>
        <name>S-adenosyl-L-methionine</name>
        <dbReference type="ChEBI" id="CHEBI:59789"/>
    </ligand>
</feature>
<dbReference type="EMBL" id="FOYM01000012">
    <property type="protein sequence ID" value="SFR05509.1"/>
    <property type="molecule type" value="Genomic_DNA"/>
</dbReference>
<evidence type="ECO:0000256" key="11">
    <source>
        <dbReference type="ARBA" id="ARBA00031088"/>
    </source>
</evidence>
<evidence type="ECO:0000256" key="2">
    <source>
        <dbReference type="ARBA" id="ARBA00004496"/>
    </source>
</evidence>
<dbReference type="GO" id="GO:0008649">
    <property type="term" value="F:rRNA methyltransferase activity"/>
    <property type="evidence" value="ECO:0007669"/>
    <property type="project" value="InterPro"/>
</dbReference>
<evidence type="ECO:0000256" key="1">
    <source>
        <dbReference type="ARBA" id="ARBA00002724"/>
    </source>
</evidence>
<dbReference type="InterPro" id="IPR035926">
    <property type="entry name" value="NusB-like_sf"/>
</dbReference>
<dbReference type="InterPro" id="IPR023267">
    <property type="entry name" value="RCMT"/>
</dbReference>
<dbReference type="InterPro" id="IPR054728">
    <property type="entry name" value="RsmB-like_ferredoxin"/>
</dbReference>
<dbReference type="InterPro" id="IPR001678">
    <property type="entry name" value="MeTrfase_RsmB-F_NOP2_dom"/>
</dbReference>
<keyword evidence="9 13" id="KW-0694">RNA-binding</keyword>
<evidence type="ECO:0000256" key="12">
    <source>
        <dbReference type="ARBA" id="ARBA00047283"/>
    </source>
</evidence>
<comment type="function">
    <text evidence="1">Specifically methylates the cytosine at position 967 (m5C967) of 16S rRNA.</text>
</comment>
<gene>
    <name evidence="15" type="ORF">SAMN05660706_11237</name>
</gene>
<protein>
    <recommendedName>
        <fullName evidence="3">16S rRNA (cytosine(967)-C(5))-methyltransferase</fullName>
        <ecNumber evidence="3">2.1.1.176</ecNumber>
    </recommendedName>
    <alternativeName>
        <fullName evidence="10">16S rRNA m5C967 methyltransferase</fullName>
    </alternativeName>
    <alternativeName>
        <fullName evidence="11">rRNA (cytosine-C(5)-)-methyltransferase RsmB</fullName>
    </alternativeName>
</protein>
<dbReference type="Pfam" id="PF01189">
    <property type="entry name" value="Methyltr_RsmB-F"/>
    <property type="match status" value="1"/>
</dbReference>
<dbReference type="NCBIfam" id="TIGR00446">
    <property type="entry name" value="nop2p"/>
    <property type="match status" value="1"/>
</dbReference>
<dbReference type="Pfam" id="PF01029">
    <property type="entry name" value="NusB"/>
    <property type="match status" value="1"/>
</dbReference>
<feature type="binding site" evidence="13">
    <location>
        <position position="315"/>
    </location>
    <ligand>
        <name>S-adenosyl-L-methionine</name>
        <dbReference type="ChEBI" id="CHEBI:59789"/>
    </ligand>
</feature>
<dbReference type="Proteomes" id="UP000199584">
    <property type="component" value="Unassembled WGS sequence"/>
</dbReference>